<gene>
    <name evidence="1" type="ORF">G3I50_25490</name>
</gene>
<evidence type="ECO:0008006" key="3">
    <source>
        <dbReference type="Google" id="ProtNLM"/>
    </source>
</evidence>
<feature type="non-terminal residue" evidence="1">
    <location>
        <position position="222"/>
    </location>
</feature>
<reference evidence="1 2" key="1">
    <citation type="submission" date="2020-01" db="EMBL/GenBank/DDBJ databases">
        <title>Insect and environment-associated Actinomycetes.</title>
        <authorList>
            <person name="Currrie C."/>
            <person name="Chevrette M."/>
            <person name="Carlson C."/>
            <person name="Stubbendieck R."/>
            <person name="Wendt-Pienkowski E."/>
        </authorList>
    </citation>
    <scope>NUCLEOTIDE SEQUENCE [LARGE SCALE GENOMIC DNA]</scope>
    <source>
        <strain evidence="1 2">SID7590</strain>
    </source>
</reference>
<sequence length="222" mass="23100">AAAGTPAAADGAAAPAKETRTVYRRPVWEAVPLTRTAGAPKSLLVATDESELAAALVRASEQVGARCTVIGTGETPSVLPDAVVHTGDVHTFVRLMADLLRERPGAALRAVHTHRGADPEQIAVTGAIRTLALEHSGFTGSRVEFETGTEAGTRAALLLGELRDAEPEVRHRVAERRVKRLEEFTPPPADGPLARPGGTYLITGGAGSLALHVAEHLASQGP</sequence>
<dbReference type="InterPro" id="IPR036291">
    <property type="entry name" value="NAD(P)-bd_dom_sf"/>
</dbReference>
<dbReference type="Gene3D" id="3.40.50.720">
    <property type="entry name" value="NAD(P)-binding Rossmann-like Domain"/>
    <property type="match status" value="1"/>
</dbReference>
<name>A0A7K3S254_9ACTN</name>
<protein>
    <recommendedName>
        <fullName evidence="3">KR domain-containing protein</fullName>
    </recommendedName>
</protein>
<feature type="non-terminal residue" evidence="1">
    <location>
        <position position="1"/>
    </location>
</feature>
<comment type="caution">
    <text evidence="1">The sequence shown here is derived from an EMBL/GenBank/DDBJ whole genome shotgun (WGS) entry which is preliminary data.</text>
</comment>
<dbReference type="EMBL" id="JAAGMP010001132">
    <property type="protein sequence ID" value="NEC21567.1"/>
    <property type="molecule type" value="Genomic_DNA"/>
</dbReference>
<evidence type="ECO:0000313" key="1">
    <source>
        <dbReference type="EMBL" id="NEC21567.1"/>
    </source>
</evidence>
<dbReference type="SUPFAM" id="SSF51735">
    <property type="entry name" value="NAD(P)-binding Rossmann-fold domains"/>
    <property type="match status" value="1"/>
</dbReference>
<proteinExistence type="predicted"/>
<dbReference type="AlphaFoldDB" id="A0A7K3S254"/>
<organism evidence="1 2">
    <name type="scientific">Streptomyces parvus</name>
    <dbReference type="NCBI Taxonomy" id="66428"/>
    <lineage>
        <taxon>Bacteria</taxon>
        <taxon>Bacillati</taxon>
        <taxon>Actinomycetota</taxon>
        <taxon>Actinomycetes</taxon>
        <taxon>Kitasatosporales</taxon>
        <taxon>Streptomycetaceae</taxon>
        <taxon>Streptomyces</taxon>
    </lineage>
</organism>
<dbReference type="Proteomes" id="UP000469670">
    <property type="component" value="Unassembled WGS sequence"/>
</dbReference>
<accession>A0A7K3S254</accession>
<evidence type="ECO:0000313" key="2">
    <source>
        <dbReference type="Proteomes" id="UP000469670"/>
    </source>
</evidence>